<proteinExistence type="inferred from homology"/>
<name>A0A1S1HGS5_9SPHN</name>
<dbReference type="Gene3D" id="3.40.50.720">
    <property type="entry name" value="NAD(P)-binding Rossmann-like Domain"/>
    <property type="match status" value="1"/>
</dbReference>
<reference evidence="3 4" key="1">
    <citation type="submission" date="2016-09" db="EMBL/GenBank/DDBJ databases">
        <title>Metabolic pathway, cell adaptation mechanisms and a novel monoxygenase revealed through proteogenomic-transcription analysis of a Sphingomonas haloaromaticamans strain degrading the fungicide ortho-phenylphenol.</title>
        <authorList>
            <person name="Perruchon C."/>
            <person name="Papadopoulou E.S."/>
            <person name="Rousidou C."/>
            <person name="Vasileiadis S."/>
            <person name="Tanou G."/>
            <person name="Amoutzias G."/>
            <person name="Molassiotis A."/>
            <person name="Karpouzas D.G."/>
        </authorList>
    </citation>
    <scope>NUCLEOTIDE SEQUENCE [LARGE SCALE GENOMIC DNA]</scope>
    <source>
        <strain evidence="3 4">P3</strain>
    </source>
</reference>
<dbReference type="PANTHER" id="PTHR43669:SF3">
    <property type="entry name" value="ALCOHOL DEHYDROGENASE, PUTATIVE (AFU_ORTHOLOGUE AFUA_3G03445)-RELATED"/>
    <property type="match status" value="1"/>
</dbReference>
<dbReference type="PROSITE" id="PS00061">
    <property type="entry name" value="ADH_SHORT"/>
    <property type="match status" value="1"/>
</dbReference>
<dbReference type="RefSeq" id="WP_015457818.1">
    <property type="nucleotide sequence ID" value="NZ_MIPT01000001.1"/>
</dbReference>
<keyword evidence="4" id="KW-1185">Reference proteome</keyword>
<dbReference type="SUPFAM" id="SSF51735">
    <property type="entry name" value="NAD(P)-binding Rossmann-fold domains"/>
    <property type="match status" value="1"/>
</dbReference>
<evidence type="ECO:0000256" key="2">
    <source>
        <dbReference type="ARBA" id="ARBA00023002"/>
    </source>
</evidence>
<dbReference type="FunFam" id="3.40.50.720:FF:000084">
    <property type="entry name" value="Short-chain dehydrogenase reductase"/>
    <property type="match status" value="1"/>
</dbReference>
<dbReference type="EMBL" id="MIPT01000001">
    <property type="protein sequence ID" value="OHT21228.1"/>
    <property type="molecule type" value="Genomic_DNA"/>
</dbReference>
<dbReference type="Proteomes" id="UP000179467">
    <property type="component" value="Unassembled WGS sequence"/>
</dbReference>
<dbReference type="GO" id="GO:0016491">
    <property type="term" value="F:oxidoreductase activity"/>
    <property type="evidence" value="ECO:0007669"/>
    <property type="project" value="UniProtKB-KW"/>
</dbReference>
<evidence type="ECO:0000256" key="1">
    <source>
        <dbReference type="ARBA" id="ARBA00006484"/>
    </source>
</evidence>
<sequence>MRGLDGKAILIAGGGGGIGAASAERLAAEGARVVVGDLFLEGAEACAARIRAAGGDAVAIGYDQAEEASIAGLVAATVDRLGKLDCVLANAADMQSIMLDGDILSCALDVFDRSIQVDMRGYFLIARHALPHLIQSRGAIAFTSSAASIVGEPERVAYGMAKAAVNALTRHIASRWGKEGVRSNAILPGFVYTEKTRDHLPEEFRRHAVAATRSTRLGEPADIAAMVAHLFSDDGAWINGQTLSVDGGATMR</sequence>
<dbReference type="AlphaFoldDB" id="A0A1S1HGS5"/>
<dbReference type="InterPro" id="IPR020904">
    <property type="entry name" value="Sc_DH/Rdtase_CS"/>
</dbReference>
<dbReference type="InterPro" id="IPR002347">
    <property type="entry name" value="SDR_fam"/>
</dbReference>
<comment type="caution">
    <text evidence="3">The sequence shown here is derived from an EMBL/GenBank/DDBJ whole genome shotgun (WGS) entry which is preliminary data.</text>
</comment>
<dbReference type="InterPro" id="IPR036291">
    <property type="entry name" value="NAD(P)-bd_dom_sf"/>
</dbReference>
<organism evidence="3 4">
    <name type="scientific">Edaphosphingomonas haloaromaticamans</name>
    <dbReference type="NCBI Taxonomy" id="653954"/>
    <lineage>
        <taxon>Bacteria</taxon>
        <taxon>Pseudomonadati</taxon>
        <taxon>Pseudomonadota</taxon>
        <taxon>Alphaproteobacteria</taxon>
        <taxon>Sphingomonadales</taxon>
        <taxon>Rhizorhabdaceae</taxon>
        <taxon>Edaphosphingomonas</taxon>
    </lineage>
</organism>
<protein>
    <submittedName>
        <fullName evidence="3">Levodione reductase</fullName>
        <ecNumber evidence="3">1.1.1.-</ecNumber>
    </submittedName>
</protein>
<comment type="similarity">
    <text evidence="1">Belongs to the short-chain dehydrogenases/reductases (SDR) family.</text>
</comment>
<dbReference type="PRINTS" id="PR00081">
    <property type="entry name" value="GDHRDH"/>
</dbReference>
<evidence type="ECO:0000313" key="4">
    <source>
        <dbReference type="Proteomes" id="UP000179467"/>
    </source>
</evidence>
<dbReference type="EC" id="1.1.1.-" evidence="3"/>
<evidence type="ECO:0000313" key="3">
    <source>
        <dbReference type="EMBL" id="OHT21228.1"/>
    </source>
</evidence>
<dbReference type="OrthoDB" id="7064009at2"/>
<accession>A0A1S1HGS5</accession>
<gene>
    <name evidence="3" type="primary">lvr_1</name>
    <name evidence="3" type="ORF">BHE75_03234</name>
</gene>
<keyword evidence="2 3" id="KW-0560">Oxidoreductase</keyword>
<dbReference type="PANTHER" id="PTHR43669">
    <property type="entry name" value="5-KETO-D-GLUCONATE 5-REDUCTASE"/>
    <property type="match status" value="1"/>
</dbReference>
<dbReference type="Pfam" id="PF13561">
    <property type="entry name" value="adh_short_C2"/>
    <property type="match status" value="1"/>
</dbReference>